<dbReference type="InterPro" id="IPR020476">
    <property type="entry name" value="Nudix_hydrolase"/>
</dbReference>
<dbReference type="Gene3D" id="3.90.79.10">
    <property type="entry name" value="Nucleoside Triphosphate Pyrophosphohydrolase"/>
    <property type="match status" value="1"/>
</dbReference>
<dbReference type="SUPFAM" id="SSF55811">
    <property type="entry name" value="Nudix"/>
    <property type="match status" value="1"/>
</dbReference>
<gene>
    <name evidence="5" type="ORF">IQ249_00920</name>
</gene>
<dbReference type="InterPro" id="IPR020084">
    <property type="entry name" value="NUDIX_hydrolase_CS"/>
</dbReference>
<dbReference type="InterPro" id="IPR015797">
    <property type="entry name" value="NUDIX_hydrolase-like_dom_sf"/>
</dbReference>
<dbReference type="GO" id="GO:0016462">
    <property type="term" value="F:pyrophosphatase activity"/>
    <property type="evidence" value="ECO:0007669"/>
    <property type="project" value="UniProtKB-ARBA"/>
</dbReference>
<sequence length="189" mass="21658">MEILKRDRVFSTPWFNIIAKTLNSGNPNEPYYALELHDYAVIVPLTPNQELVLVRQYRPAVETYTLELPSGHVEPGEDPQNTARRELREETGYDAGELEFLGDFVPDTGRFSNKMWCYFAPNVTPNALGARPEENIEVILCPPQDFLNLVRQNQFNHALHLAPILLALLGEKLLPLEQIRMREENVNES</sequence>
<keyword evidence="2 3" id="KW-0378">Hydrolase</keyword>
<evidence type="ECO:0000256" key="3">
    <source>
        <dbReference type="RuleBase" id="RU003476"/>
    </source>
</evidence>
<evidence type="ECO:0000313" key="5">
    <source>
        <dbReference type="EMBL" id="MBE9114447.1"/>
    </source>
</evidence>
<reference evidence="5" key="1">
    <citation type="submission" date="2020-10" db="EMBL/GenBank/DDBJ databases">
        <authorList>
            <person name="Castelo-Branco R."/>
            <person name="Eusebio N."/>
            <person name="Adriana R."/>
            <person name="Vieira A."/>
            <person name="Brugerolle De Fraissinette N."/>
            <person name="Rezende De Castro R."/>
            <person name="Schneider M.P."/>
            <person name="Vasconcelos V."/>
            <person name="Leao P.N."/>
        </authorList>
    </citation>
    <scope>NUCLEOTIDE SEQUENCE</scope>
    <source>
        <strain evidence="5">LEGE 07157</strain>
    </source>
</reference>
<dbReference type="PROSITE" id="PS51462">
    <property type="entry name" value="NUDIX"/>
    <property type="match status" value="1"/>
</dbReference>
<dbReference type="Proteomes" id="UP000654482">
    <property type="component" value="Unassembled WGS sequence"/>
</dbReference>
<evidence type="ECO:0000313" key="6">
    <source>
        <dbReference type="Proteomes" id="UP000654482"/>
    </source>
</evidence>
<comment type="cofactor">
    <cofactor evidence="1">
        <name>Mg(2+)</name>
        <dbReference type="ChEBI" id="CHEBI:18420"/>
    </cofactor>
</comment>
<dbReference type="EMBL" id="JADEWZ010000001">
    <property type="protein sequence ID" value="MBE9114447.1"/>
    <property type="molecule type" value="Genomic_DNA"/>
</dbReference>
<dbReference type="PANTHER" id="PTHR11839">
    <property type="entry name" value="UDP/ADP-SUGAR PYROPHOSPHATASE"/>
    <property type="match status" value="1"/>
</dbReference>
<protein>
    <submittedName>
        <fullName evidence="5">NUDIX hydrolase</fullName>
    </submittedName>
</protein>
<dbReference type="GO" id="GO:0006753">
    <property type="term" value="P:nucleoside phosphate metabolic process"/>
    <property type="evidence" value="ECO:0007669"/>
    <property type="project" value="TreeGrafter"/>
</dbReference>
<comment type="similarity">
    <text evidence="3">Belongs to the Nudix hydrolase family.</text>
</comment>
<organism evidence="5 6">
    <name type="scientific">Lusitaniella coriacea LEGE 07157</name>
    <dbReference type="NCBI Taxonomy" id="945747"/>
    <lineage>
        <taxon>Bacteria</taxon>
        <taxon>Bacillati</taxon>
        <taxon>Cyanobacteriota</taxon>
        <taxon>Cyanophyceae</taxon>
        <taxon>Spirulinales</taxon>
        <taxon>Lusitaniellaceae</taxon>
        <taxon>Lusitaniella</taxon>
    </lineage>
</organism>
<feature type="domain" description="Nudix hydrolase" evidence="4">
    <location>
        <begin position="35"/>
        <end position="163"/>
    </location>
</feature>
<dbReference type="PRINTS" id="PR00502">
    <property type="entry name" value="NUDIXFAMILY"/>
</dbReference>
<evidence type="ECO:0000256" key="2">
    <source>
        <dbReference type="ARBA" id="ARBA00022801"/>
    </source>
</evidence>
<dbReference type="AlphaFoldDB" id="A0A8J7AW61"/>
<dbReference type="PANTHER" id="PTHR11839:SF18">
    <property type="entry name" value="NUDIX HYDROLASE DOMAIN-CONTAINING PROTEIN"/>
    <property type="match status" value="1"/>
</dbReference>
<evidence type="ECO:0000259" key="4">
    <source>
        <dbReference type="PROSITE" id="PS51462"/>
    </source>
</evidence>
<comment type="caution">
    <text evidence="5">The sequence shown here is derived from an EMBL/GenBank/DDBJ whole genome shotgun (WGS) entry which is preliminary data.</text>
</comment>
<dbReference type="GO" id="GO:0019693">
    <property type="term" value="P:ribose phosphate metabolic process"/>
    <property type="evidence" value="ECO:0007669"/>
    <property type="project" value="TreeGrafter"/>
</dbReference>
<evidence type="ECO:0000256" key="1">
    <source>
        <dbReference type="ARBA" id="ARBA00001946"/>
    </source>
</evidence>
<dbReference type="RefSeq" id="WP_194027522.1">
    <property type="nucleotide sequence ID" value="NZ_JADEWZ010000001.1"/>
</dbReference>
<dbReference type="PROSITE" id="PS00893">
    <property type="entry name" value="NUDIX_BOX"/>
    <property type="match status" value="1"/>
</dbReference>
<name>A0A8J7AW61_9CYAN</name>
<dbReference type="CDD" id="cd03424">
    <property type="entry name" value="NUDIX_ADPRase_Nudt5_UGPPase_Nudt14"/>
    <property type="match status" value="1"/>
</dbReference>
<keyword evidence="6" id="KW-1185">Reference proteome</keyword>
<accession>A0A8J7AW61</accession>
<proteinExistence type="inferred from homology"/>
<dbReference type="Pfam" id="PF00293">
    <property type="entry name" value="NUDIX"/>
    <property type="match status" value="1"/>
</dbReference>
<dbReference type="InterPro" id="IPR000086">
    <property type="entry name" value="NUDIX_hydrolase_dom"/>
</dbReference>